<proteinExistence type="predicted"/>
<protein>
    <submittedName>
        <fullName evidence="1">Uncharacterized protein</fullName>
    </submittedName>
</protein>
<comment type="caution">
    <text evidence="1">The sequence shown here is derived from an EMBL/GenBank/DDBJ whole genome shotgun (WGS) entry which is preliminary data.</text>
</comment>
<gene>
    <name evidence="1" type="ORF">QX249_13165</name>
</gene>
<sequence length="95" mass="11025">MAVKCIKFFIETSQEIPEEVTIEMRGVTETLKVDKFLTKHFRTKDLVSSLSKLGYKVSKETDESTLLKLARYRGINDISINKEEIFVIKNKVLRN</sequence>
<name>A0AAW8Q051_VIBPH</name>
<dbReference type="Proteomes" id="UP001253193">
    <property type="component" value="Unassembled WGS sequence"/>
</dbReference>
<dbReference type="AlphaFoldDB" id="A0AAW8Q051"/>
<dbReference type="RefSeq" id="WP_311020528.1">
    <property type="nucleotide sequence ID" value="NZ_JAUHGG010000003.1"/>
</dbReference>
<evidence type="ECO:0000313" key="2">
    <source>
        <dbReference type="Proteomes" id="UP001253193"/>
    </source>
</evidence>
<organism evidence="1 2">
    <name type="scientific">Vibrio parahaemolyticus</name>
    <dbReference type="NCBI Taxonomy" id="670"/>
    <lineage>
        <taxon>Bacteria</taxon>
        <taxon>Pseudomonadati</taxon>
        <taxon>Pseudomonadota</taxon>
        <taxon>Gammaproteobacteria</taxon>
        <taxon>Vibrionales</taxon>
        <taxon>Vibrionaceae</taxon>
        <taxon>Vibrio</taxon>
    </lineage>
</organism>
<accession>A0AAW8Q051</accession>
<evidence type="ECO:0000313" key="1">
    <source>
        <dbReference type="EMBL" id="MDS1821617.1"/>
    </source>
</evidence>
<dbReference type="EMBL" id="JAUHGG010000003">
    <property type="protein sequence ID" value="MDS1821617.1"/>
    <property type="molecule type" value="Genomic_DNA"/>
</dbReference>
<reference evidence="1" key="1">
    <citation type="submission" date="2023-06" db="EMBL/GenBank/DDBJ databases">
        <title>Genomic Diversity of Vibrio spp. and Metagenomic Analysis of Pathogens in Florida Gulf Coastal Waters Following Hurricane Ian.</title>
        <authorList>
            <person name="Brumfield K.D."/>
        </authorList>
    </citation>
    <scope>NUCLEOTIDE SEQUENCE</scope>
    <source>
        <strain evidence="1">WBS2B-138</strain>
    </source>
</reference>